<keyword evidence="8" id="KW-1185">Reference proteome</keyword>
<proteinExistence type="inferred from homology"/>
<dbReference type="PIRSF" id="PIRSF001488">
    <property type="entry name" value="Tdi_protein"/>
    <property type="match status" value="1"/>
</dbReference>
<dbReference type="InterPro" id="IPR023205">
    <property type="entry name" value="DsbA/DsbL"/>
</dbReference>
<dbReference type="PANTHER" id="PTHR35891">
    <property type="entry name" value="THIOL:DISULFIDE INTERCHANGE PROTEIN DSBA"/>
    <property type="match status" value="1"/>
</dbReference>
<keyword evidence="2" id="KW-0732">Signal</keyword>
<dbReference type="PANTHER" id="PTHR35891:SF3">
    <property type="entry name" value="THIOL:DISULFIDE INTERCHANGE PROTEIN DSBL"/>
    <property type="match status" value="1"/>
</dbReference>
<gene>
    <name evidence="7" type="ORF">H8L47_24650</name>
</gene>
<evidence type="ECO:0000313" key="7">
    <source>
        <dbReference type="EMBL" id="MBC3910764.1"/>
    </source>
</evidence>
<evidence type="ECO:0000256" key="3">
    <source>
        <dbReference type="ARBA" id="ARBA00023157"/>
    </source>
</evidence>
<dbReference type="EMBL" id="JACOFX010000019">
    <property type="protein sequence ID" value="MBC3910764.1"/>
    <property type="molecule type" value="Genomic_DNA"/>
</dbReference>
<dbReference type="RefSeq" id="WP_186956338.1">
    <property type="nucleotide sequence ID" value="NZ_JACOFX010000019.1"/>
</dbReference>
<evidence type="ECO:0000259" key="6">
    <source>
        <dbReference type="Pfam" id="PF01323"/>
    </source>
</evidence>
<organism evidence="7 8">
    <name type="scientific">Undibacterium umbellatum</name>
    <dbReference type="NCBI Taxonomy" id="2762300"/>
    <lineage>
        <taxon>Bacteria</taxon>
        <taxon>Pseudomonadati</taxon>
        <taxon>Pseudomonadota</taxon>
        <taxon>Betaproteobacteria</taxon>
        <taxon>Burkholderiales</taxon>
        <taxon>Oxalobacteraceae</taxon>
        <taxon>Undibacterium</taxon>
    </lineage>
</organism>
<dbReference type="InterPro" id="IPR036249">
    <property type="entry name" value="Thioredoxin-like_sf"/>
</dbReference>
<evidence type="ECO:0000256" key="4">
    <source>
        <dbReference type="ARBA" id="ARBA00023284"/>
    </source>
</evidence>
<dbReference type="Gene3D" id="3.40.30.10">
    <property type="entry name" value="Glutaredoxin"/>
    <property type="match status" value="1"/>
</dbReference>
<evidence type="ECO:0000256" key="1">
    <source>
        <dbReference type="ARBA" id="ARBA00005791"/>
    </source>
</evidence>
<feature type="domain" description="DSBA-like thioredoxin" evidence="6">
    <location>
        <begin position="31"/>
        <end position="175"/>
    </location>
</feature>
<sequence length="211" mass="23522">MSSVLLACADSGKSREMMQAAMAAQPEDKKILEFFMYTCPHCRAVEPTIASWQAKQSVLFQQGIYAFEQIPAVFSASWQSDSKIGEKEAAIFYTLRRMGFEHQMRLRVFAAIQDKSLDASDADSIARFLQKEGIPAAEFGTTFKSTEVKADVNRAESLTRQYGIYSVPAFILFNRAIILPQEYADNQAVEAALLGKVKEFYTKNAGKPAAF</sequence>
<accession>A0ABR6ZGG9</accession>
<protein>
    <recommendedName>
        <fullName evidence="5">Thiol:disulfide interchange protein</fullName>
    </recommendedName>
</protein>
<reference evidence="7 8" key="1">
    <citation type="submission" date="2020-08" db="EMBL/GenBank/DDBJ databases">
        <title>Novel species isolated from subtropical streams in China.</title>
        <authorList>
            <person name="Lu H."/>
        </authorList>
    </citation>
    <scope>NUCLEOTIDE SEQUENCE [LARGE SCALE GENOMIC DNA]</scope>
    <source>
        <strain evidence="7 8">NL8W</strain>
    </source>
</reference>
<dbReference type="Pfam" id="PF01323">
    <property type="entry name" value="DSBA"/>
    <property type="match status" value="1"/>
</dbReference>
<keyword evidence="4" id="KW-0676">Redox-active center</keyword>
<dbReference type="InterPro" id="IPR050824">
    <property type="entry name" value="Thiol_disulfide_DsbA"/>
</dbReference>
<evidence type="ECO:0000256" key="5">
    <source>
        <dbReference type="PIRNR" id="PIRNR001488"/>
    </source>
</evidence>
<dbReference type="SUPFAM" id="SSF52833">
    <property type="entry name" value="Thioredoxin-like"/>
    <property type="match status" value="1"/>
</dbReference>
<evidence type="ECO:0000313" key="8">
    <source>
        <dbReference type="Proteomes" id="UP000646911"/>
    </source>
</evidence>
<evidence type="ECO:0000256" key="2">
    <source>
        <dbReference type="ARBA" id="ARBA00022729"/>
    </source>
</evidence>
<dbReference type="CDD" id="cd03019">
    <property type="entry name" value="DsbA_DsbA"/>
    <property type="match status" value="1"/>
</dbReference>
<comment type="similarity">
    <text evidence="1">Belongs to the thioredoxin family. DsbA subfamily.</text>
</comment>
<comment type="caution">
    <text evidence="7">The sequence shown here is derived from an EMBL/GenBank/DDBJ whole genome shotgun (WGS) entry which is preliminary data.</text>
</comment>
<keyword evidence="3 5" id="KW-1015">Disulfide bond</keyword>
<dbReference type="Proteomes" id="UP000646911">
    <property type="component" value="Unassembled WGS sequence"/>
</dbReference>
<comment type="subcellular location">
    <subcellularLocation>
        <location evidence="5">Periplasm</location>
    </subcellularLocation>
</comment>
<keyword evidence="5" id="KW-0574">Periplasm</keyword>
<dbReference type="InterPro" id="IPR001853">
    <property type="entry name" value="DSBA-like_thioredoxin_dom"/>
</dbReference>
<dbReference type="InterPro" id="IPR017937">
    <property type="entry name" value="Thioredoxin_CS"/>
</dbReference>
<dbReference type="PROSITE" id="PS00194">
    <property type="entry name" value="THIOREDOXIN_1"/>
    <property type="match status" value="1"/>
</dbReference>
<name>A0ABR6ZGG9_9BURK</name>